<accession>A0A2U1E1G0</accession>
<reference evidence="1 2" key="1">
    <citation type="submission" date="2018-04" db="EMBL/GenBank/DDBJ databases">
        <title>Genomic Encyclopedia of Type Strains, Phase IV (KMG-IV): sequencing the most valuable type-strain genomes for metagenomic binning, comparative biology and taxonomic classification.</title>
        <authorList>
            <person name="Goeker M."/>
        </authorList>
    </citation>
    <scope>NUCLEOTIDE SEQUENCE [LARGE SCALE GENOMIC DNA]</scope>
    <source>
        <strain evidence="1 2">DSM 20705</strain>
    </source>
</reference>
<name>A0A2U1E1G0_9FIRM</name>
<organism evidence="1 2">
    <name type="scientific">Ezakiella coagulans</name>
    <dbReference type="NCBI Taxonomy" id="46507"/>
    <lineage>
        <taxon>Bacteria</taxon>
        <taxon>Bacillati</taxon>
        <taxon>Bacillota</taxon>
        <taxon>Tissierellia</taxon>
        <taxon>Ezakiella</taxon>
    </lineage>
</organism>
<dbReference type="EMBL" id="QEKV01000009">
    <property type="protein sequence ID" value="PVY93748.1"/>
    <property type="molecule type" value="Genomic_DNA"/>
</dbReference>
<dbReference type="Proteomes" id="UP000245793">
    <property type="component" value="Unassembled WGS sequence"/>
</dbReference>
<keyword evidence="2" id="KW-1185">Reference proteome</keyword>
<evidence type="ECO:0000313" key="2">
    <source>
        <dbReference type="Proteomes" id="UP000245793"/>
    </source>
</evidence>
<dbReference type="AlphaFoldDB" id="A0A2U1E1G0"/>
<dbReference type="RefSeq" id="WP_116480417.1">
    <property type="nucleotide sequence ID" value="NZ_JBKYKF010000082.1"/>
</dbReference>
<evidence type="ECO:0000313" key="1">
    <source>
        <dbReference type="EMBL" id="PVY93748.1"/>
    </source>
</evidence>
<protein>
    <submittedName>
        <fullName evidence="1">Uncharacterized protein</fullName>
    </submittedName>
</protein>
<gene>
    <name evidence="1" type="ORF">C7381_10913</name>
</gene>
<sequence length="67" mass="7404">MDETACAGPTFICQNTSEIAPNAKITIRYRDDVLEFTPSISQKNGSLVLPDEVIDAEGLLNWDSLIY</sequence>
<proteinExistence type="predicted"/>
<comment type="caution">
    <text evidence="1">The sequence shown here is derived from an EMBL/GenBank/DDBJ whole genome shotgun (WGS) entry which is preliminary data.</text>
</comment>